<organism evidence="9 10">
    <name type="scientific">Candidatus Abawacabacteria bacterium RIFCSPHIGHO2_01_FULL_46_8</name>
    <dbReference type="NCBI Taxonomy" id="1817815"/>
    <lineage>
        <taxon>Bacteria</taxon>
        <taxon>Candidatus Abawacaibacteriota</taxon>
    </lineage>
</organism>
<dbReference type="InterPro" id="IPR004613">
    <property type="entry name" value="RNase_J"/>
</dbReference>
<reference evidence="9 10" key="1">
    <citation type="journal article" date="2016" name="Nat. Commun.">
        <title>Thousands of microbial genomes shed light on interconnected biogeochemical processes in an aquifer system.</title>
        <authorList>
            <person name="Anantharaman K."/>
            <person name="Brown C.T."/>
            <person name="Hug L.A."/>
            <person name="Sharon I."/>
            <person name="Castelle C.J."/>
            <person name="Probst A.J."/>
            <person name="Thomas B.C."/>
            <person name="Singh A."/>
            <person name="Wilkins M.J."/>
            <person name="Karaoz U."/>
            <person name="Brodie E.L."/>
            <person name="Williams K.H."/>
            <person name="Hubbard S.S."/>
            <person name="Banfield J.F."/>
        </authorList>
    </citation>
    <scope>NUCLEOTIDE SEQUENCE [LARGE SCALE GENOMIC DNA]</scope>
</reference>
<feature type="binding site" evidence="7">
    <location>
        <position position="159"/>
    </location>
    <ligand>
        <name>Zn(2+)</name>
        <dbReference type="ChEBI" id="CHEBI:29105"/>
        <label>1</label>
        <note>catalytic</note>
    </ligand>
</feature>
<dbReference type="InterPro" id="IPR001279">
    <property type="entry name" value="Metallo-B-lactamas"/>
</dbReference>
<dbReference type="SMART" id="SM00849">
    <property type="entry name" value="Lactamase_B"/>
    <property type="match status" value="1"/>
</dbReference>
<keyword evidence="3" id="KW-0269">Exonuclease</keyword>
<keyword evidence="7" id="KW-0479">Metal-binding</keyword>
<dbReference type="CDD" id="cd07714">
    <property type="entry name" value="RNaseJ_MBL-fold"/>
    <property type="match status" value="1"/>
</dbReference>
<accession>A0A1F4XJV0</accession>
<keyword evidence="7" id="KW-0862">Zinc</keyword>
<name>A0A1F4XJV0_9BACT</name>
<keyword evidence="4" id="KW-0694">RNA-binding</keyword>
<keyword evidence="1" id="KW-0963">Cytoplasm</keyword>
<feature type="domain" description="Metallo-beta-lactamase" evidence="8">
    <location>
        <begin position="13"/>
        <end position="192"/>
    </location>
</feature>
<evidence type="ECO:0000256" key="5">
    <source>
        <dbReference type="PIRSR" id="PIRSR004803-1"/>
    </source>
</evidence>
<evidence type="ECO:0000313" key="9">
    <source>
        <dbReference type="EMBL" id="OGC81874.1"/>
    </source>
</evidence>
<dbReference type="Pfam" id="PF00753">
    <property type="entry name" value="Lactamase_B"/>
    <property type="match status" value="1"/>
</dbReference>
<dbReference type="GO" id="GO:0003723">
    <property type="term" value="F:RNA binding"/>
    <property type="evidence" value="ECO:0007669"/>
    <property type="project" value="UniProtKB-KW"/>
</dbReference>
<dbReference type="InterPro" id="IPR036866">
    <property type="entry name" value="RibonucZ/Hydroxyglut_hydro"/>
</dbReference>
<dbReference type="Gene3D" id="3.10.20.580">
    <property type="match status" value="1"/>
</dbReference>
<feature type="binding site" evidence="7">
    <location>
        <position position="70"/>
    </location>
    <ligand>
        <name>Zn(2+)</name>
        <dbReference type="ChEBI" id="CHEBI:29105"/>
        <label>1</label>
        <note>catalytic</note>
    </ligand>
</feature>
<dbReference type="InterPro" id="IPR041636">
    <property type="entry name" value="RNase_J_C"/>
</dbReference>
<dbReference type="GO" id="GO:0008270">
    <property type="term" value="F:zinc ion binding"/>
    <property type="evidence" value="ECO:0007669"/>
    <property type="project" value="InterPro"/>
</dbReference>
<evidence type="ECO:0000256" key="2">
    <source>
        <dbReference type="ARBA" id="ARBA00022722"/>
    </source>
</evidence>
<dbReference type="InterPro" id="IPR042173">
    <property type="entry name" value="RNase_J_2"/>
</dbReference>
<dbReference type="Gene3D" id="3.40.50.10710">
    <property type="entry name" value="Metallo-hydrolase/oxidoreductase"/>
    <property type="match status" value="1"/>
</dbReference>
<dbReference type="PANTHER" id="PTHR43694">
    <property type="entry name" value="RIBONUCLEASE J"/>
    <property type="match status" value="1"/>
</dbReference>
<keyword evidence="2" id="KW-0540">Nuclease</keyword>
<keyword evidence="3" id="KW-0378">Hydrolase</keyword>
<feature type="binding site" evidence="7">
    <location>
        <position position="71"/>
    </location>
    <ligand>
        <name>Zn(2+)</name>
        <dbReference type="ChEBI" id="CHEBI:29105"/>
        <label>1</label>
        <note>catalytic</note>
    </ligand>
</feature>
<feature type="binding site" evidence="7">
    <location>
        <position position="66"/>
    </location>
    <ligand>
        <name>Zn(2+)</name>
        <dbReference type="ChEBI" id="CHEBI:29105"/>
        <label>1</label>
        <note>catalytic</note>
    </ligand>
</feature>
<evidence type="ECO:0000256" key="6">
    <source>
        <dbReference type="PIRSR" id="PIRSR004803-2"/>
    </source>
</evidence>
<evidence type="ECO:0000256" key="4">
    <source>
        <dbReference type="ARBA" id="ARBA00022884"/>
    </source>
</evidence>
<feature type="binding site" evidence="7">
    <location>
        <position position="441"/>
    </location>
    <ligand>
        <name>Ca(2+)</name>
        <dbReference type="ChEBI" id="CHEBI:29108"/>
    </ligand>
</feature>
<gene>
    <name evidence="9" type="ORF">A2788_01900</name>
</gene>
<dbReference type="NCBIfam" id="TIGR00649">
    <property type="entry name" value="MG423"/>
    <property type="match status" value="1"/>
</dbReference>
<dbReference type="GO" id="GO:0006396">
    <property type="term" value="P:RNA processing"/>
    <property type="evidence" value="ECO:0007669"/>
    <property type="project" value="InterPro"/>
</dbReference>
<feature type="active site" description="Proton acceptor" evidence="5">
    <location>
        <position position="365"/>
    </location>
</feature>
<dbReference type="EMBL" id="MEWS01000029">
    <property type="protein sequence ID" value="OGC81874.1"/>
    <property type="molecule type" value="Genomic_DNA"/>
</dbReference>
<dbReference type="Pfam" id="PF22505">
    <property type="entry name" value="RNase_J_b_CASP"/>
    <property type="match status" value="1"/>
</dbReference>
<evidence type="ECO:0000313" key="10">
    <source>
        <dbReference type="Proteomes" id="UP000177521"/>
    </source>
</evidence>
<dbReference type="SUPFAM" id="SSF56281">
    <property type="entry name" value="Metallo-hydrolase/oxidoreductase"/>
    <property type="match status" value="1"/>
</dbReference>
<evidence type="ECO:0000256" key="3">
    <source>
        <dbReference type="ARBA" id="ARBA00022839"/>
    </source>
</evidence>
<dbReference type="PANTHER" id="PTHR43694:SF1">
    <property type="entry name" value="RIBONUCLEASE J"/>
    <property type="match status" value="1"/>
</dbReference>
<dbReference type="GO" id="GO:0004534">
    <property type="term" value="F:5'-3' RNA exonuclease activity"/>
    <property type="evidence" value="ECO:0007669"/>
    <property type="project" value="InterPro"/>
</dbReference>
<dbReference type="InterPro" id="IPR055132">
    <property type="entry name" value="RNase_J_b_CASP"/>
</dbReference>
<dbReference type="Pfam" id="PF17770">
    <property type="entry name" value="RNase_J_C"/>
    <property type="match status" value="1"/>
</dbReference>
<feature type="binding site" evidence="7">
    <location>
        <position position="68"/>
    </location>
    <ligand>
        <name>Zn(2+)</name>
        <dbReference type="ChEBI" id="CHEBI:29105"/>
        <label>1</label>
        <note>catalytic</note>
    </ligand>
</feature>
<comment type="cofactor">
    <cofactor evidence="7">
        <name>Zn(2+)</name>
        <dbReference type="ChEBI" id="CHEBI:29105"/>
    </cofactor>
    <text evidence="7">Binds 2 Zn(2+) ions per subunit. It is not clear if Zn(2+) or Mg(2+) is physiologically important.</text>
</comment>
<dbReference type="GO" id="GO:0004521">
    <property type="term" value="F:RNA endonuclease activity"/>
    <property type="evidence" value="ECO:0007669"/>
    <property type="project" value="InterPro"/>
</dbReference>
<sequence length="553" mass="62177">VRVIALGGLEQVGINMMLFEFGDDIIIVDMGLQFPDEGMHGIDYIIPDISYLKGKEKNIRGVIITHAHYDHIGAIPHIMQQLQGGDRIPLYGSKLTIAFIRRRQEEYQGTINLKEVDPEKDKLRLGAFEVEFFRVNHNIPDSMGVIIHSPIGTFVHTGDWKFDHSPIEWEKPFDVHALSRAAQKGVLAVFSDSTNANRPGYQLSEADIGKELDRVFRDATGRILTGTFASLLSRVQQIIWLSEKYGRKVVLAGRSIISNIDVAHQLGYLKYKPGTIIEPQQMKKYADHELTIVCTGAQGEKRAALMRIASGEHKDISTKPNDTVIFSSSVVPGNENTVQRLMDLFYRAKAHVIHYQMMDVHAGGHATQEDIKMLIRLVNAKYYVPIEGNHFLLVNNVQIAEQSGIPKENIFLADNGQVMEFTKDHGRLTEEYVPTNLVTVDGTSVGEVGGVVLRDREMMAEGGIFVIILHLHKDKSVIGNPDIISRGFIYMKEAETLMNKVRDLAKKSYTESRGQLKESEIGELKTAVRKSVEKYLFKETGREPMVLPVFIQD</sequence>
<protein>
    <recommendedName>
        <fullName evidence="8">Metallo-beta-lactamase domain-containing protein</fullName>
    </recommendedName>
</protein>
<dbReference type="Gene3D" id="3.60.15.10">
    <property type="entry name" value="Ribonuclease Z/Hydroxyacylglutathione hydrolase-like"/>
    <property type="match status" value="1"/>
</dbReference>
<feature type="binding site" evidence="7">
    <location>
        <position position="137"/>
    </location>
    <ligand>
        <name>Zn(2+)</name>
        <dbReference type="ChEBI" id="CHEBI:29105"/>
        <label>1</label>
        <note>catalytic</note>
    </ligand>
</feature>
<evidence type="ECO:0000256" key="1">
    <source>
        <dbReference type="ARBA" id="ARBA00022490"/>
    </source>
</evidence>
<dbReference type="PIRSF" id="PIRSF004803">
    <property type="entry name" value="RnjA"/>
    <property type="match status" value="1"/>
</dbReference>
<feature type="binding site" evidence="7">
    <location>
        <position position="43"/>
    </location>
    <ligand>
        <name>Ca(2+)</name>
        <dbReference type="ChEBI" id="CHEBI:29108"/>
    </ligand>
</feature>
<evidence type="ECO:0000256" key="7">
    <source>
        <dbReference type="PIRSR" id="PIRSR004803-3"/>
    </source>
</evidence>
<feature type="binding site" evidence="7">
    <location>
        <position position="41"/>
    </location>
    <ligand>
        <name>Ca(2+)</name>
        <dbReference type="ChEBI" id="CHEBI:29108"/>
    </ligand>
</feature>
<feature type="non-terminal residue" evidence="9">
    <location>
        <position position="1"/>
    </location>
</feature>
<dbReference type="Proteomes" id="UP000177521">
    <property type="component" value="Unassembled WGS sequence"/>
</dbReference>
<proteinExistence type="inferred from homology"/>
<keyword evidence="7" id="KW-0106">Calcium</keyword>
<comment type="caution">
    <text evidence="9">The sequence shown here is derived from an EMBL/GenBank/DDBJ whole genome shotgun (WGS) entry which is preliminary data.</text>
</comment>
<feature type="active site" description="Proton donor" evidence="5">
    <location>
        <position position="192"/>
    </location>
</feature>
<feature type="binding site" evidence="6">
    <location>
        <begin position="361"/>
        <end position="365"/>
    </location>
    <ligand>
        <name>substrate</name>
    </ligand>
</feature>
<evidence type="ECO:0000259" key="8">
    <source>
        <dbReference type="SMART" id="SM00849"/>
    </source>
</evidence>
<dbReference type="AlphaFoldDB" id="A0A1F4XJV0"/>
<dbReference type="HAMAP" id="MF_01491">
    <property type="entry name" value="RNase_J_bact"/>
    <property type="match status" value="1"/>
</dbReference>
<comment type="cofactor">
    <cofactor evidence="7">
        <name>Ca(2+)</name>
        <dbReference type="ChEBI" id="CHEBI:29108"/>
    </cofactor>
    <text evidence="7">Binds 1 Ca(2+) cation per subunit. Seen in 1 crystal structure, it is not clear if it is physiologically important.</text>
</comment>
<dbReference type="InterPro" id="IPR030854">
    <property type="entry name" value="RNase_J_bac"/>
</dbReference>